<evidence type="ECO:0000313" key="1">
    <source>
        <dbReference type="EMBL" id="KAJ6706475.1"/>
    </source>
</evidence>
<name>A0A9Q0TAG6_SALPP</name>
<reference evidence="1" key="1">
    <citation type="submission" date="2022-11" db="EMBL/GenBank/DDBJ databases">
        <authorList>
            <person name="Hyden B.L."/>
            <person name="Feng K."/>
            <person name="Yates T."/>
            <person name="Jawdy S."/>
            <person name="Smart L.B."/>
            <person name="Muchero W."/>
        </authorList>
    </citation>
    <scope>NUCLEOTIDE SEQUENCE</scope>
    <source>
        <tissue evidence="1">Shoot tip</tissue>
    </source>
</reference>
<reference evidence="1" key="2">
    <citation type="journal article" date="2023" name="Int. J. Mol. Sci.">
        <title>De Novo Assembly and Annotation of 11 Diverse Shrub Willow (Salix) Genomes Reveals Novel Gene Organization in Sex-Linked Regions.</title>
        <authorList>
            <person name="Hyden B."/>
            <person name="Feng K."/>
            <person name="Yates T.B."/>
            <person name="Jawdy S."/>
            <person name="Cereghino C."/>
            <person name="Smart L.B."/>
            <person name="Muchero W."/>
        </authorList>
    </citation>
    <scope>NUCLEOTIDE SEQUENCE</scope>
    <source>
        <tissue evidence="1">Shoot tip</tissue>
    </source>
</reference>
<proteinExistence type="predicted"/>
<keyword evidence="2" id="KW-1185">Reference proteome</keyword>
<dbReference type="AlphaFoldDB" id="A0A9Q0TAG6"/>
<organism evidence="1 2">
    <name type="scientific">Salix purpurea</name>
    <name type="common">Purple osier willow</name>
    <dbReference type="NCBI Taxonomy" id="77065"/>
    <lineage>
        <taxon>Eukaryota</taxon>
        <taxon>Viridiplantae</taxon>
        <taxon>Streptophyta</taxon>
        <taxon>Embryophyta</taxon>
        <taxon>Tracheophyta</taxon>
        <taxon>Spermatophyta</taxon>
        <taxon>Magnoliopsida</taxon>
        <taxon>eudicotyledons</taxon>
        <taxon>Gunneridae</taxon>
        <taxon>Pentapetalae</taxon>
        <taxon>rosids</taxon>
        <taxon>fabids</taxon>
        <taxon>Malpighiales</taxon>
        <taxon>Salicaceae</taxon>
        <taxon>Saliceae</taxon>
        <taxon>Salix</taxon>
    </lineage>
</organism>
<gene>
    <name evidence="1" type="ORF">OIU79_011011</name>
</gene>
<dbReference type="Proteomes" id="UP001151532">
    <property type="component" value="Chromosome 3"/>
</dbReference>
<comment type="caution">
    <text evidence="1">The sequence shown here is derived from an EMBL/GenBank/DDBJ whole genome shotgun (WGS) entry which is preliminary data.</text>
</comment>
<accession>A0A9Q0TAG6</accession>
<dbReference type="EMBL" id="JAPFFK010000016">
    <property type="protein sequence ID" value="KAJ6706475.1"/>
    <property type="molecule type" value="Genomic_DNA"/>
</dbReference>
<sequence>MFYYFNRISGIWKMLDRWWSSGVWEREAEVKGNVPFAPKVSRE</sequence>
<evidence type="ECO:0000313" key="2">
    <source>
        <dbReference type="Proteomes" id="UP001151532"/>
    </source>
</evidence>
<protein>
    <submittedName>
        <fullName evidence="1">Uncharacterized protein</fullName>
    </submittedName>
</protein>